<evidence type="ECO:0000256" key="3">
    <source>
        <dbReference type="ARBA" id="ARBA00022679"/>
    </source>
</evidence>
<organism evidence="6">
    <name type="scientific">Methyloraptor flagellatus</name>
    <dbReference type="NCBI Taxonomy" id="3162530"/>
    <lineage>
        <taxon>Bacteria</taxon>
        <taxon>Pseudomonadati</taxon>
        <taxon>Pseudomonadota</taxon>
        <taxon>Alphaproteobacteria</taxon>
        <taxon>Hyphomicrobiales</taxon>
        <taxon>Ancalomicrobiaceae</taxon>
        <taxon>Methyloraptor</taxon>
    </lineage>
</organism>
<keyword evidence="5" id="KW-0443">Lipid metabolism</keyword>
<dbReference type="InterPro" id="IPR029063">
    <property type="entry name" value="SAM-dependent_MTases_sf"/>
</dbReference>
<dbReference type="PANTHER" id="PTHR43667:SF1">
    <property type="entry name" value="CYCLOPROPANE-FATTY-ACYL-PHOSPHOLIPID SYNTHASE"/>
    <property type="match status" value="1"/>
</dbReference>
<keyword evidence="3 6" id="KW-0808">Transferase</keyword>
<sequence>MAAEHLLERALRPLIATGRLDVVTPDGSRFSVGSGDEPRVTVRLADGGAALALIADPELKFGELFTDGRLVVERGTVYDLLRVLLQDNHGDRGRLPGRLLHTIRAWLRPLFARNGLAGARHNVEHHYDLDRRLYSLFLDDDLQYSCAYFEHPDATLDEAQRAKKRHVAAKLGIEPGMSVLDIGCGWGGLALYLADVAEAGRVRGITLSKEQAAVAAARVRAAGLQERIDIAIEDYRATQGTFDRIVSVGMFEHVGRAWYDAFFRVSADRLADDGVMLLHTIGLTGRPNDTNPWITRYIFPGGHLPTLSEMLPAIERSGLAVTDIEVLRLHYAETLRMWRERFLARRDEALRLTDERFCRMWECYLAMSEAAFRFEDVVVFQVQLAKRNDVLPITRDYIADREARYRAREAVLPARPVPVSVPAAAVAVTAVPA</sequence>
<dbReference type="InterPro" id="IPR003333">
    <property type="entry name" value="CMAS"/>
</dbReference>
<accession>A0AAU7XC61</accession>
<dbReference type="GO" id="GO:0008168">
    <property type="term" value="F:methyltransferase activity"/>
    <property type="evidence" value="ECO:0007669"/>
    <property type="project" value="UniProtKB-KW"/>
</dbReference>
<keyword evidence="4" id="KW-0949">S-adenosyl-L-methionine</keyword>
<dbReference type="CDD" id="cd02440">
    <property type="entry name" value="AdoMet_MTases"/>
    <property type="match status" value="1"/>
</dbReference>
<dbReference type="SUPFAM" id="SSF53335">
    <property type="entry name" value="S-adenosyl-L-methionine-dependent methyltransferases"/>
    <property type="match status" value="1"/>
</dbReference>
<dbReference type="RefSeq" id="WP_407050116.1">
    <property type="nucleotide sequence ID" value="NZ_CP158568.1"/>
</dbReference>
<gene>
    <name evidence="6" type="ORF">ABS361_01600</name>
</gene>
<dbReference type="Gene3D" id="3.40.50.150">
    <property type="entry name" value="Vaccinia Virus protein VP39"/>
    <property type="match status" value="1"/>
</dbReference>
<evidence type="ECO:0000256" key="2">
    <source>
        <dbReference type="ARBA" id="ARBA00022603"/>
    </source>
</evidence>
<evidence type="ECO:0000256" key="4">
    <source>
        <dbReference type="ARBA" id="ARBA00022691"/>
    </source>
</evidence>
<proteinExistence type="inferred from homology"/>
<dbReference type="GO" id="GO:0008610">
    <property type="term" value="P:lipid biosynthetic process"/>
    <property type="evidence" value="ECO:0007669"/>
    <property type="project" value="InterPro"/>
</dbReference>
<name>A0AAU7XC61_9HYPH</name>
<dbReference type="GO" id="GO:0032259">
    <property type="term" value="P:methylation"/>
    <property type="evidence" value="ECO:0007669"/>
    <property type="project" value="UniProtKB-KW"/>
</dbReference>
<evidence type="ECO:0000256" key="1">
    <source>
        <dbReference type="ARBA" id="ARBA00010815"/>
    </source>
</evidence>
<comment type="similarity">
    <text evidence="1">Belongs to the CFA/CMAS family.</text>
</comment>
<reference evidence="6" key="1">
    <citation type="submission" date="2024-06" db="EMBL/GenBank/DDBJ databases">
        <title>Methylostella associata gen. nov., sp. nov., a novel Ancalomicrobiaceae-affiliated facultatively methylotrophic bacteria that feed on methanotrophs of the genus Methylococcus.</title>
        <authorList>
            <person name="Saltykova V."/>
            <person name="Danilova O.V."/>
            <person name="Oshkin I.Y."/>
            <person name="Belova S.E."/>
            <person name="Pimenov N.V."/>
            <person name="Dedysh S.N."/>
        </authorList>
    </citation>
    <scope>NUCLEOTIDE SEQUENCE</scope>
    <source>
        <strain evidence="6">S20</strain>
    </source>
</reference>
<dbReference type="EMBL" id="CP158568">
    <property type="protein sequence ID" value="XBY45023.1"/>
    <property type="molecule type" value="Genomic_DNA"/>
</dbReference>
<dbReference type="InterPro" id="IPR050723">
    <property type="entry name" value="CFA/CMAS"/>
</dbReference>
<protein>
    <submittedName>
        <fullName evidence="6">Cyclopropane-fatty-acyl-phospholipid synthase family protein</fullName>
        <ecNumber evidence="6">2.1.1.-</ecNumber>
    </submittedName>
</protein>
<dbReference type="KEGG" id="mflg:ABS361_01600"/>
<evidence type="ECO:0000313" key="6">
    <source>
        <dbReference type="EMBL" id="XBY45023.1"/>
    </source>
</evidence>
<dbReference type="Pfam" id="PF02353">
    <property type="entry name" value="CMAS"/>
    <property type="match status" value="1"/>
</dbReference>
<keyword evidence="2 6" id="KW-0489">Methyltransferase</keyword>
<dbReference type="AlphaFoldDB" id="A0AAU7XC61"/>
<dbReference type="PANTHER" id="PTHR43667">
    <property type="entry name" value="CYCLOPROPANE-FATTY-ACYL-PHOSPHOLIPID SYNTHASE"/>
    <property type="match status" value="1"/>
</dbReference>
<dbReference type="PIRSF" id="PIRSF003085">
    <property type="entry name" value="CMAS"/>
    <property type="match status" value="1"/>
</dbReference>
<evidence type="ECO:0000256" key="5">
    <source>
        <dbReference type="ARBA" id="ARBA00023098"/>
    </source>
</evidence>
<dbReference type="EC" id="2.1.1.-" evidence="6"/>